<dbReference type="EMBL" id="JAYWIO010000003">
    <property type="protein sequence ID" value="KAK7273674.1"/>
    <property type="molecule type" value="Genomic_DNA"/>
</dbReference>
<gene>
    <name evidence="8" type="ORF">RIF29_14731</name>
    <name evidence="9" type="ORF">RIF29_14732</name>
</gene>
<evidence type="ECO:0000259" key="7">
    <source>
        <dbReference type="PROSITE" id="PS50863"/>
    </source>
</evidence>
<keyword evidence="5" id="KW-0539">Nucleus</keyword>
<organism evidence="8 10">
    <name type="scientific">Crotalaria pallida</name>
    <name type="common">Smooth rattlebox</name>
    <name type="synonym">Crotalaria striata</name>
    <dbReference type="NCBI Taxonomy" id="3830"/>
    <lineage>
        <taxon>Eukaryota</taxon>
        <taxon>Viridiplantae</taxon>
        <taxon>Streptophyta</taxon>
        <taxon>Embryophyta</taxon>
        <taxon>Tracheophyta</taxon>
        <taxon>Spermatophyta</taxon>
        <taxon>Magnoliopsida</taxon>
        <taxon>eudicotyledons</taxon>
        <taxon>Gunneridae</taxon>
        <taxon>Pentapetalae</taxon>
        <taxon>rosids</taxon>
        <taxon>fabids</taxon>
        <taxon>Fabales</taxon>
        <taxon>Fabaceae</taxon>
        <taxon>Papilionoideae</taxon>
        <taxon>50 kb inversion clade</taxon>
        <taxon>genistoids sensu lato</taxon>
        <taxon>core genistoids</taxon>
        <taxon>Crotalarieae</taxon>
        <taxon>Crotalaria</taxon>
    </lineage>
</organism>
<dbReference type="GO" id="GO:0005634">
    <property type="term" value="C:nucleus"/>
    <property type="evidence" value="ECO:0007669"/>
    <property type="project" value="UniProtKB-SubCell"/>
</dbReference>
<dbReference type="CDD" id="cd10017">
    <property type="entry name" value="B3_DNA"/>
    <property type="match status" value="2"/>
</dbReference>
<dbReference type="SUPFAM" id="SSF101936">
    <property type="entry name" value="DNA-binding pseudobarrel domain"/>
    <property type="match status" value="2"/>
</dbReference>
<dbReference type="Gene3D" id="2.40.330.10">
    <property type="entry name" value="DNA-binding pseudobarrel domain"/>
    <property type="match status" value="2"/>
</dbReference>
<comment type="caution">
    <text evidence="8">The sequence shown here is derived from an EMBL/GenBank/DDBJ whole genome shotgun (WGS) entry which is preliminary data.</text>
</comment>
<keyword evidence="2" id="KW-0805">Transcription regulation</keyword>
<dbReference type="Proteomes" id="UP001372338">
    <property type="component" value="Unassembled WGS sequence"/>
</dbReference>
<keyword evidence="3" id="KW-0238">DNA-binding</keyword>
<feature type="domain" description="TF-B3" evidence="7">
    <location>
        <begin position="1"/>
        <end position="72"/>
    </location>
</feature>
<dbReference type="InterPro" id="IPR015300">
    <property type="entry name" value="DNA-bd_pseudobarrel_sf"/>
</dbReference>
<evidence type="ECO:0000256" key="1">
    <source>
        <dbReference type="ARBA" id="ARBA00004123"/>
    </source>
</evidence>
<dbReference type="Pfam" id="PF02362">
    <property type="entry name" value="B3"/>
    <property type="match status" value="2"/>
</dbReference>
<dbReference type="InterPro" id="IPR050655">
    <property type="entry name" value="Plant_B3_domain"/>
</dbReference>
<dbReference type="GO" id="GO:0003677">
    <property type="term" value="F:DNA binding"/>
    <property type="evidence" value="ECO:0007669"/>
    <property type="project" value="UniProtKB-KW"/>
</dbReference>
<evidence type="ECO:0000256" key="4">
    <source>
        <dbReference type="ARBA" id="ARBA00023163"/>
    </source>
</evidence>
<comment type="subcellular location">
    <subcellularLocation>
        <location evidence="1">Nucleus</location>
    </subcellularLocation>
</comment>
<dbReference type="EMBL" id="JAYWIO010000003">
    <property type="protein sequence ID" value="KAK7273673.1"/>
    <property type="molecule type" value="Genomic_DNA"/>
</dbReference>
<dbReference type="AlphaFoldDB" id="A0AAN9FIL8"/>
<evidence type="ECO:0000313" key="8">
    <source>
        <dbReference type="EMBL" id="KAK7273673.1"/>
    </source>
</evidence>
<evidence type="ECO:0000256" key="6">
    <source>
        <dbReference type="SAM" id="MobiDB-lite"/>
    </source>
</evidence>
<evidence type="ECO:0000313" key="9">
    <source>
        <dbReference type="EMBL" id="KAK7273674.1"/>
    </source>
</evidence>
<dbReference type="SMART" id="SM01019">
    <property type="entry name" value="B3"/>
    <property type="match status" value="2"/>
</dbReference>
<sequence>MKQYGKELSNPVLLRLPNGVKWKVDWTKRDGDIWFQKLWKAFAQYYPLSFGHFLVFRYEGRSNFQVLIFDTSALEIDYSSIRCTNEGEGTNKHHEDVEILDDNGRHKSPLLQPEKKMKTAERRCYINSLSENNEVAPSQRKKHDNTKIDFEGRRGSSSRSRRELENKCSKAYERAKNLKTEKYLNGIEGTATIWVKEDDKTWHIAFKFNTTNNKTILGTGWMTFVQDNNLKENDVCVFELIDRRNFSFKVTIFTFKEEEPSSEQIQGYS</sequence>
<dbReference type="PANTHER" id="PTHR31920:SF108">
    <property type="entry name" value="B3 DOMAIN-CONTAINING TRANSCRIPTION FACTOR VRN1-LIKE"/>
    <property type="match status" value="1"/>
</dbReference>
<dbReference type="InterPro" id="IPR003340">
    <property type="entry name" value="B3_DNA-bd"/>
</dbReference>
<name>A0AAN9FIL8_CROPI</name>
<feature type="compositionally biased region" description="Basic and acidic residues" evidence="6">
    <location>
        <begin position="145"/>
        <end position="164"/>
    </location>
</feature>
<evidence type="ECO:0000256" key="3">
    <source>
        <dbReference type="ARBA" id="ARBA00023125"/>
    </source>
</evidence>
<evidence type="ECO:0000256" key="5">
    <source>
        <dbReference type="ARBA" id="ARBA00023242"/>
    </source>
</evidence>
<feature type="domain" description="TF-B3" evidence="7">
    <location>
        <begin position="197"/>
        <end position="256"/>
    </location>
</feature>
<evidence type="ECO:0000256" key="2">
    <source>
        <dbReference type="ARBA" id="ARBA00023015"/>
    </source>
</evidence>
<proteinExistence type="predicted"/>
<evidence type="ECO:0000313" key="10">
    <source>
        <dbReference type="Proteomes" id="UP001372338"/>
    </source>
</evidence>
<keyword evidence="10" id="KW-1185">Reference proteome</keyword>
<accession>A0AAN9FIL8</accession>
<feature type="region of interest" description="Disordered" evidence="6">
    <location>
        <begin position="133"/>
        <end position="164"/>
    </location>
</feature>
<protein>
    <recommendedName>
        <fullName evidence="7">TF-B3 domain-containing protein</fullName>
    </recommendedName>
</protein>
<dbReference type="PROSITE" id="PS50863">
    <property type="entry name" value="B3"/>
    <property type="match status" value="2"/>
</dbReference>
<dbReference type="PANTHER" id="PTHR31920">
    <property type="entry name" value="B3 DOMAIN-CONTAINING"/>
    <property type="match status" value="1"/>
</dbReference>
<keyword evidence="4" id="KW-0804">Transcription</keyword>
<reference evidence="8 10" key="1">
    <citation type="submission" date="2024-01" db="EMBL/GenBank/DDBJ databases">
        <title>The genomes of 5 underutilized Papilionoideae crops provide insights into root nodulation and disease resistanc.</title>
        <authorList>
            <person name="Yuan L."/>
        </authorList>
    </citation>
    <scope>NUCLEOTIDE SEQUENCE [LARGE SCALE GENOMIC DNA]</scope>
    <source>
        <strain evidence="8">ZHUSHIDOU_FW_LH</strain>
        <tissue evidence="8">Leaf</tissue>
    </source>
</reference>